<dbReference type="PROSITE" id="PS51257">
    <property type="entry name" value="PROKAR_LIPOPROTEIN"/>
    <property type="match status" value="1"/>
</dbReference>
<keyword evidence="2" id="KW-1185">Reference proteome</keyword>
<dbReference type="AlphaFoldDB" id="A0A8E2B031"/>
<gene>
    <name evidence="1" type="ORF">OBBRIDRAFT_532180</name>
</gene>
<dbReference type="Proteomes" id="UP000250043">
    <property type="component" value="Unassembled WGS sequence"/>
</dbReference>
<evidence type="ECO:0000313" key="2">
    <source>
        <dbReference type="Proteomes" id="UP000250043"/>
    </source>
</evidence>
<organism evidence="1 2">
    <name type="scientific">Obba rivulosa</name>
    <dbReference type="NCBI Taxonomy" id="1052685"/>
    <lineage>
        <taxon>Eukaryota</taxon>
        <taxon>Fungi</taxon>
        <taxon>Dikarya</taxon>
        <taxon>Basidiomycota</taxon>
        <taxon>Agaricomycotina</taxon>
        <taxon>Agaricomycetes</taxon>
        <taxon>Polyporales</taxon>
        <taxon>Gelatoporiaceae</taxon>
        <taxon>Obba</taxon>
    </lineage>
</organism>
<reference evidence="1 2" key="1">
    <citation type="submission" date="2016-07" db="EMBL/GenBank/DDBJ databases">
        <title>Draft genome of the white-rot fungus Obba rivulosa 3A-2.</title>
        <authorList>
            <consortium name="DOE Joint Genome Institute"/>
            <person name="Miettinen O."/>
            <person name="Riley R."/>
            <person name="Acob R."/>
            <person name="Barry K."/>
            <person name="Cullen D."/>
            <person name="De Vries R."/>
            <person name="Hainaut M."/>
            <person name="Hatakka A."/>
            <person name="Henrissat B."/>
            <person name="Hilden K."/>
            <person name="Kuo R."/>
            <person name="Labutti K."/>
            <person name="Lipzen A."/>
            <person name="Makela M.R."/>
            <person name="Sandor L."/>
            <person name="Spatafora J.W."/>
            <person name="Grigoriev I.V."/>
            <person name="Hibbett D.S."/>
        </authorList>
    </citation>
    <scope>NUCLEOTIDE SEQUENCE [LARGE SCALE GENOMIC DNA]</scope>
    <source>
        <strain evidence="1 2">3A-2</strain>
    </source>
</reference>
<accession>A0A8E2B031</accession>
<evidence type="ECO:0000313" key="1">
    <source>
        <dbReference type="EMBL" id="OCH91277.1"/>
    </source>
</evidence>
<protein>
    <submittedName>
        <fullName evidence="1">Uncharacterized protein</fullName>
    </submittedName>
</protein>
<proteinExistence type="predicted"/>
<dbReference type="EMBL" id="KV722388">
    <property type="protein sequence ID" value="OCH91277.1"/>
    <property type="molecule type" value="Genomic_DNA"/>
</dbReference>
<sequence length="110" mass="12041">MATREIWDLRDAVRNGSFAKMHEMLGCCSVSGSCLFAGEHAPSYKCNADDLLTNIPPSSSPGKTTTAEAARVTIQAPLPHGSHRNDRRMLDRLASTRVRCARTCLRPVLD</sequence>
<name>A0A8E2B031_9APHY</name>